<dbReference type="PANTHER" id="PTHR42785">
    <property type="entry name" value="DNA TOPOISOMERASE, TYPE IA, CORE"/>
    <property type="match status" value="1"/>
</dbReference>
<dbReference type="AlphaFoldDB" id="I3D9X8"/>
<dbReference type="Gene3D" id="3.30.65.10">
    <property type="entry name" value="Bacterial Topoisomerase I, domain 1"/>
    <property type="match status" value="3"/>
</dbReference>
<evidence type="ECO:0000313" key="2">
    <source>
        <dbReference type="EMBL" id="EIJ68521.1"/>
    </source>
</evidence>
<feature type="domain" description="DNA topoisomerase type IA zn finger" evidence="1">
    <location>
        <begin position="105"/>
        <end position="143"/>
    </location>
</feature>
<dbReference type="GO" id="GO:0005694">
    <property type="term" value="C:chromosome"/>
    <property type="evidence" value="ECO:0007669"/>
    <property type="project" value="InterPro"/>
</dbReference>
<evidence type="ECO:0000259" key="1">
    <source>
        <dbReference type="Pfam" id="PF01396"/>
    </source>
</evidence>
<dbReference type="Pfam" id="PF01396">
    <property type="entry name" value="Zn_ribbon_Top1"/>
    <property type="match status" value="3"/>
</dbReference>
<sequence length="187" mass="21220">MSEPLFQHTKSEEICPQCGSPLQMKQGKKGLFLGCSAYPQCDFIKPLHAQTESRVIKELNELCPECGHPLYVKQGTFGMFIGCSNYPDCNFIVHEQPETHNEENITCPECHKGLLIARRGRQGKTFYACNQFPQCKFTLPSKPYPITCPQCGEAVCTLKKQSETHRTLICANKTCKHSFEQKRTEEI</sequence>
<dbReference type="PATRIC" id="fig|1095749.3.peg.1584"/>
<dbReference type="RefSeq" id="WP_005761124.1">
    <property type="nucleotide sequence ID" value="NZ_AJSX01000036.1"/>
</dbReference>
<gene>
    <name evidence="2" type="ORF">HMPREF1052_1669</name>
</gene>
<proteinExistence type="predicted"/>
<organism evidence="2 3">
    <name type="scientific">Pasteurella bettyae CCUG 2042</name>
    <dbReference type="NCBI Taxonomy" id="1095749"/>
    <lineage>
        <taxon>Bacteria</taxon>
        <taxon>Pseudomonadati</taxon>
        <taxon>Pseudomonadota</taxon>
        <taxon>Gammaproteobacteria</taxon>
        <taxon>Pasteurellales</taxon>
        <taxon>Pasteurellaceae</taxon>
        <taxon>Pasteurella</taxon>
    </lineage>
</organism>
<feature type="domain" description="DNA topoisomerase type IA zn finger" evidence="1">
    <location>
        <begin position="13"/>
        <end position="48"/>
    </location>
</feature>
<dbReference type="Proteomes" id="UP000006457">
    <property type="component" value="Unassembled WGS sequence"/>
</dbReference>
<keyword evidence="2" id="KW-0238">DNA-binding</keyword>
<dbReference type="InterPro" id="IPR013498">
    <property type="entry name" value="Topo_IA_Znf"/>
</dbReference>
<dbReference type="PANTHER" id="PTHR42785:SF1">
    <property type="entry name" value="DNA TOPOISOMERASE"/>
    <property type="match status" value="1"/>
</dbReference>
<dbReference type="SUPFAM" id="SSF57783">
    <property type="entry name" value="Zinc beta-ribbon"/>
    <property type="match status" value="3"/>
</dbReference>
<keyword evidence="2" id="KW-0413">Isomerase</keyword>
<dbReference type="OrthoDB" id="6412825at2"/>
<evidence type="ECO:0000313" key="3">
    <source>
        <dbReference type="Proteomes" id="UP000006457"/>
    </source>
</evidence>
<dbReference type="GO" id="GO:0003677">
    <property type="term" value="F:DNA binding"/>
    <property type="evidence" value="ECO:0007669"/>
    <property type="project" value="UniProtKB-KW"/>
</dbReference>
<accession>I3D9X8</accession>
<feature type="domain" description="DNA topoisomerase type IA zn finger" evidence="1">
    <location>
        <begin position="61"/>
        <end position="97"/>
    </location>
</feature>
<comment type="caution">
    <text evidence="2">The sequence shown here is derived from an EMBL/GenBank/DDBJ whole genome shotgun (WGS) entry which is preliminary data.</text>
</comment>
<dbReference type="InterPro" id="IPR000380">
    <property type="entry name" value="Topo_IA"/>
</dbReference>
<reference evidence="2 3" key="1">
    <citation type="submission" date="2012-03" db="EMBL/GenBank/DDBJ databases">
        <authorList>
            <person name="Harkins D.M."/>
            <person name="Madupu R."/>
            <person name="Durkin A.S."/>
            <person name="Torralba M."/>
            <person name="Methe B."/>
            <person name="Sutton G.G."/>
            <person name="Nelson K.E."/>
        </authorList>
    </citation>
    <scope>NUCLEOTIDE SEQUENCE [LARGE SCALE GENOMIC DNA]</scope>
    <source>
        <strain evidence="2 3">CCUG 2042</strain>
    </source>
</reference>
<dbReference type="GO" id="GO:0003917">
    <property type="term" value="F:DNA topoisomerase type I (single strand cut, ATP-independent) activity"/>
    <property type="evidence" value="ECO:0007669"/>
    <property type="project" value="InterPro"/>
</dbReference>
<protein>
    <submittedName>
        <fullName evidence="2">Topoisomerase DNA-binding C4 zinc finger domain protein</fullName>
    </submittedName>
</protein>
<name>I3D9X8_9PAST</name>
<keyword evidence="3" id="KW-1185">Reference proteome</keyword>
<dbReference type="GO" id="GO:0006265">
    <property type="term" value="P:DNA topological change"/>
    <property type="evidence" value="ECO:0007669"/>
    <property type="project" value="InterPro"/>
</dbReference>
<dbReference type="eggNOG" id="COG0551">
    <property type="taxonomic scope" value="Bacteria"/>
</dbReference>
<dbReference type="EMBL" id="AJSX01000036">
    <property type="protein sequence ID" value="EIJ68521.1"/>
    <property type="molecule type" value="Genomic_DNA"/>
</dbReference>